<name>A0A3M2HGT7_9GAMM</name>
<dbReference type="Proteomes" id="UP000269774">
    <property type="component" value="Unassembled WGS sequence"/>
</dbReference>
<organism evidence="1 2">
    <name type="scientific">Stutzerimonas zhaodongensis</name>
    <dbReference type="NCBI Taxonomy" id="1176257"/>
    <lineage>
        <taxon>Bacteria</taxon>
        <taxon>Pseudomonadati</taxon>
        <taxon>Pseudomonadota</taxon>
        <taxon>Gammaproteobacteria</taxon>
        <taxon>Pseudomonadales</taxon>
        <taxon>Pseudomonadaceae</taxon>
        <taxon>Stutzerimonas</taxon>
    </lineage>
</organism>
<dbReference type="RefSeq" id="WP_122168677.1">
    <property type="nucleotide sequence ID" value="NZ_JAMOIB010000012.1"/>
</dbReference>
<sequence length="146" mass="16014">MKRPILLGPLLALGMLSGCVSYEPETWLNRGPITIDASRTGYCYTDANLIDGKRISGTLCATPTSGFLMKGEPEIQFGPWGMKFMKELVSNTTQGVEYDYQDKRVRLQCSPVLNSAGQETGRDCTVTMNAQHLVSATFLFVPQAAQ</sequence>
<accession>A0A3M2HGT7</accession>
<dbReference type="AlphaFoldDB" id="A0A3M2HGT7"/>
<proteinExistence type="predicted"/>
<evidence type="ECO:0008006" key="3">
    <source>
        <dbReference type="Google" id="ProtNLM"/>
    </source>
</evidence>
<keyword evidence="2" id="KW-1185">Reference proteome</keyword>
<evidence type="ECO:0000313" key="2">
    <source>
        <dbReference type="Proteomes" id="UP000269774"/>
    </source>
</evidence>
<evidence type="ECO:0000313" key="1">
    <source>
        <dbReference type="EMBL" id="RMH87645.1"/>
    </source>
</evidence>
<gene>
    <name evidence="1" type="ORF">EA797_20545</name>
</gene>
<comment type="caution">
    <text evidence="1">The sequence shown here is derived from an EMBL/GenBank/DDBJ whole genome shotgun (WGS) entry which is preliminary data.</text>
</comment>
<dbReference type="PROSITE" id="PS51257">
    <property type="entry name" value="PROKAR_LIPOPROTEIN"/>
    <property type="match status" value="1"/>
</dbReference>
<reference evidence="1 2" key="1">
    <citation type="submission" date="2018-10" db="EMBL/GenBank/DDBJ databases">
        <title>Pseudomonas zhaodongensis NEAU-ST5-21(T) genome.</title>
        <authorList>
            <person name="Peng J."/>
            <person name="Liu Z.-P."/>
        </authorList>
    </citation>
    <scope>NUCLEOTIDE SEQUENCE [LARGE SCALE GENOMIC DNA]</scope>
    <source>
        <strain evidence="1 2">NEAU-ST5-21</strain>
    </source>
</reference>
<dbReference type="OrthoDB" id="6896718at2"/>
<protein>
    <recommendedName>
        <fullName evidence="3">Lipoprotein</fullName>
    </recommendedName>
</protein>
<dbReference type="EMBL" id="RFFM01000009">
    <property type="protein sequence ID" value="RMH87645.1"/>
    <property type="molecule type" value="Genomic_DNA"/>
</dbReference>